<sequence>MRFAVLGPVRAWRATEELDLRPRQLRLMLALLLVRAGRPVAVADFVALLWDEDPPARAVNIVHRHIGALRRILEPGLAPRAPGRWVDGRGGDYRLHVDAESSDVMRFRARADAARQAARAGDRDAARAHYLAALRTWHGHCAAGLDPAPALLPEFVALDHERSATACAAADVALAGGRVTELVPLLRPIADRHPFDEALQARLLLVLAADGKQAEAVTAFEKVRLGLSGQLGVTPGAELRAAYDQVLRQQQATAGPATPQEPVPRTPPAQVPLSTRFFSGREREIGWLSDVLSAACQAPAGPVMVAVDGLPGIGKTSLVVHWAHTVAESFPDGRLFIDLQGYDAKEAVDTEQALTYFLSALAGPRAEIPATVEAQAALYRTLTAGRRMLVILDNARDAEQVRPLLPTAPGCFVVVTSRNPLTGLVVHQGAHRLALELPTLDESRAGLRTRLGAGRDADDPAALDEIIEGCGRLPLAIAVVAARAAAYPDWRLGEIARELRDARSLDVFDGDDPRSDVRSVFSWSYRMLTGPAARLFRLLALHPGPSFGPATAAALAGVPLREAQALIEELTRTRLLIRHQARRYVFHDLIHLYAVELGEQVDGAAERQAALARLLDHLRQTAYVAGCLLMPQLHSRPPDPRDGVTPEPITGIAEAMTWFATERAVLEAVVAENPVADFPAWRIVESMLPFYQRSGMFRALEIVAASALRTARSCHDREGLAHMHRMIAGAKVLQGRGSSAINHFERALAIFDELGKPFERAFVLCNLAYAWLTHGSTANALRYYELAWEFFAREGDRPGQAMTLFGMGDSFTRAGDAQEAVERLHRASGIFTEIDDPNGVGVCAMMIGKALEDMGRLDEAIEWRHRARRRLGEARNEWDVANNERALGDLYLRAGRPLEAIRAWQEARRIYVELGSGGWLLSPIDELLSAARAGGGSSGSSRASFASTSAVCGSGSRRSISSADRLV</sequence>
<dbReference type="InterPro" id="IPR001867">
    <property type="entry name" value="OmpR/PhoB-type_DNA-bd"/>
</dbReference>
<dbReference type="PRINTS" id="PR00364">
    <property type="entry name" value="DISEASERSIST"/>
</dbReference>
<dbReference type="Gene3D" id="3.40.50.300">
    <property type="entry name" value="P-loop containing nucleotide triphosphate hydrolases"/>
    <property type="match status" value="1"/>
</dbReference>
<evidence type="ECO:0000256" key="3">
    <source>
        <dbReference type="ARBA" id="ARBA00023125"/>
    </source>
</evidence>
<dbReference type="SUPFAM" id="SSF52540">
    <property type="entry name" value="P-loop containing nucleoside triphosphate hydrolases"/>
    <property type="match status" value="1"/>
</dbReference>
<dbReference type="Pfam" id="PF03704">
    <property type="entry name" value="BTAD"/>
    <property type="match status" value="1"/>
</dbReference>
<dbReference type="InterPro" id="IPR019734">
    <property type="entry name" value="TPR_rpt"/>
</dbReference>
<dbReference type="SUPFAM" id="SSF46894">
    <property type="entry name" value="C-terminal effector domain of the bipartite response regulators"/>
    <property type="match status" value="1"/>
</dbReference>
<evidence type="ECO:0000259" key="7">
    <source>
        <dbReference type="PROSITE" id="PS51755"/>
    </source>
</evidence>
<dbReference type="EMBL" id="CP107941">
    <property type="protein sequence ID" value="WUI83703.1"/>
    <property type="molecule type" value="Genomic_DNA"/>
</dbReference>
<dbReference type="InterPro" id="IPR005158">
    <property type="entry name" value="BTAD"/>
</dbReference>
<dbReference type="InterPro" id="IPR011990">
    <property type="entry name" value="TPR-like_helical_dom_sf"/>
</dbReference>
<dbReference type="SMART" id="SM00862">
    <property type="entry name" value="Trans_reg_C"/>
    <property type="match status" value="1"/>
</dbReference>
<dbReference type="RefSeq" id="WP_328373028.1">
    <property type="nucleotide sequence ID" value="NZ_CP107936.1"/>
</dbReference>
<protein>
    <submittedName>
        <fullName evidence="8">NB-ARC domain-containing protein</fullName>
    </submittedName>
</protein>
<gene>
    <name evidence="8" type="ORF">OG375_04990</name>
</gene>
<dbReference type="InterPro" id="IPR036388">
    <property type="entry name" value="WH-like_DNA-bd_sf"/>
</dbReference>
<evidence type="ECO:0000256" key="6">
    <source>
        <dbReference type="SAM" id="MobiDB-lite"/>
    </source>
</evidence>
<dbReference type="PANTHER" id="PTHR35807:SF1">
    <property type="entry name" value="TRANSCRIPTIONAL REGULATOR REDD"/>
    <property type="match status" value="1"/>
</dbReference>
<dbReference type="PANTHER" id="PTHR35807">
    <property type="entry name" value="TRANSCRIPTIONAL REGULATOR REDD-RELATED"/>
    <property type="match status" value="1"/>
</dbReference>
<dbReference type="PROSITE" id="PS51755">
    <property type="entry name" value="OMPR_PHOB"/>
    <property type="match status" value="1"/>
</dbReference>
<evidence type="ECO:0000256" key="5">
    <source>
        <dbReference type="PROSITE-ProRule" id="PRU01091"/>
    </source>
</evidence>
<organism evidence="8 9">
    <name type="scientific">Micromonospora zamorensis</name>
    <dbReference type="NCBI Taxonomy" id="709883"/>
    <lineage>
        <taxon>Bacteria</taxon>
        <taxon>Bacillati</taxon>
        <taxon>Actinomycetota</taxon>
        <taxon>Actinomycetes</taxon>
        <taxon>Micromonosporales</taxon>
        <taxon>Micromonosporaceae</taxon>
        <taxon>Micromonospora</taxon>
    </lineage>
</organism>
<name>A0ABZ1PHU9_9ACTN</name>
<evidence type="ECO:0000256" key="4">
    <source>
        <dbReference type="ARBA" id="ARBA00023163"/>
    </source>
</evidence>
<dbReference type="Gene3D" id="1.25.40.10">
    <property type="entry name" value="Tetratricopeptide repeat domain"/>
    <property type="match status" value="2"/>
</dbReference>
<evidence type="ECO:0000313" key="9">
    <source>
        <dbReference type="Proteomes" id="UP001346877"/>
    </source>
</evidence>
<evidence type="ECO:0000256" key="1">
    <source>
        <dbReference type="ARBA" id="ARBA00005820"/>
    </source>
</evidence>
<dbReference type="SMART" id="SM00028">
    <property type="entry name" value="TPR"/>
    <property type="match status" value="6"/>
</dbReference>
<comment type="similarity">
    <text evidence="1">Belongs to the AfsR/DnrI/RedD regulatory family.</text>
</comment>
<dbReference type="Gene3D" id="1.10.10.10">
    <property type="entry name" value="Winged helix-like DNA-binding domain superfamily/Winged helix DNA-binding domain"/>
    <property type="match status" value="1"/>
</dbReference>
<dbReference type="InterPro" id="IPR051677">
    <property type="entry name" value="AfsR-DnrI-RedD_regulator"/>
</dbReference>
<reference evidence="8 9" key="1">
    <citation type="submission" date="2022-10" db="EMBL/GenBank/DDBJ databases">
        <title>The complete genomes of actinobacterial strains from the NBC collection.</title>
        <authorList>
            <person name="Joergensen T.S."/>
            <person name="Alvarez Arevalo M."/>
            <person name="Sterndorff E.B."/>
            <person name="Faurdal D."/>
            <person name="Vuksanovic O."/>
            <person name="Mourched A.-S."/>
            <person name="Charusanti P."/>
            <person name="Shaw S."/>
            <person name="Blin K."/>
            <person name="Weber T."/>
        </authorList>
    </citation>
    <scope>NUCLEOTIDE SEQUENCE [LARGE SCALE GENOMIC DNA]</scope>
    <source>
        <strain evidence="8 9">NBC_00396</strain>
    </source>
</reference>
<keyword evidence="4" id="KW-0804">Transcription</keyword>
<evidence type="ECO:0000313" key="8">
    <source>
        <dbReference type="EMBL" id="WUI83703.1"/>
    </source>
</evidence>
<proteinExistence type="inferred from homology"/>
<feature type="region of interest" description="Disordered" evidence="6">
    <location>
        <begin position="250"/>
        <end position="270"/>
    </location>
</feature>
<evidence type="ECO:0000256" key="2">
    <source>
        <dbReference type="ARBA" id="ARBA00023015"/>
    </source>
</evidence>
<dbReference type="InterPro" id="IPR027417">
    <property type="entry name" value="P-loop_NTPase"/>
</dbReference>
<feature type="DNA-binding region" description="OmpR/PhoB-type" evidence="5">
    <location>
        <begin position="1"/>
        <end position="97"/>
    </location>
</feature>
<keyword evidence="9" id="KW-1185">Reference proteome</keyword>
<feature type="compositionally biased region" description="Pro residues" evidence="6">
    <location>
        <begin position="259"/>
        <end position="270"/>
    </location>
</feature>
<dbReference type="SUPFAM" id="SSF48452">
    <property type="entry name" value="TPR-like"/>
    <property type="match status" value="2"/>
</dbReference>
<dbReference type="Proteomes" id="UP001346877">
    <property type="component" value="Chromosome"/>
</dbReference>
<dbReference type="SMART" id="SM01043">
    <property type="entry name" value="BTAD"/>
    <property type="match status" value="1"/>
</dbReference>
<accession>A0ABZ1PHU9</accession>
<feature type="domain" description="OmpR/PhoB-type" evidence="7">
    <location>
        <begin position="1"/>
        <end position="97"/>
    </location>
</feature>
<dbReference type="InterPro" id="IPR016032">
    <property type="entry name" value="Sig_transdc_resp-reg_C-effctor"/>
</dbReference>
<keyword evidence="3 5" id="KW-0238">DNA-binding</keyword>
<keyword evidence="2" id="KW-0805">Transcription regulation</keyword>